<comment type="subcellular location">
    <subcellularLocation>
        <location evidence="13">Cell membrane</location>
        <topology evidence="13">Single-pass membrane protein</topology>
    </subcellularLocation>
    <subcellularLocation>
        <location evidence="12">Endomembrane system</location>
        <topology evidence="12">Single-pass membrane protein</topology>
    </subcellularLocation>
</comment>
<keyword evidence="2 13" id="KW-0813">Transport</keyword>
<reference evidence="16" key="1">
    <citation type="submission" date="2020-10" db="EMBL/GenBank/DDBJ databases">
        <authorList>
            <person name="Gilroy R."/>
        </authorList>
    </citation>
    <scope>NUCLEOTIDE SEQUENCE</scope>
    <source>
        <strain evidence="16">ChiSxjej1B13-7041</strain>
    </source>
</reference>
<dbReference type="CDD" id="cd06503">
    <property type="entry name" value="ATP-synt_Fo_b"/>
    <property type="match status" value="1"/>
</dbReference>
<dbReference type="GO" id="GO:0046933">
    <property type="term" value="F:proton-transporting ATP synthase activity, rotational mechanism"/>
    <property type="evidence" value="ECO:0007669"/>
    <property type="project" value="UniProtKB-UniRule"/>
</dbReference>
<evidence type="ECO:0000256" key="14">
    <source>
        <dbReference type="RuleBase" id="RU003848"/>
    </source>
</evidence>
<dbReference type="InterPro" id="IPR050059">
    <property type="entry name" value="ATP_synthase_B_chain"/>
</dbReference>
<keyword evidence="8 13" id="KW-0406">Ion transport</keyword>
<accession>A0A9D1EJB4</accession>
<evidence type="ECO:0000256" key="15">
    <source>
        <dbReference type="SAM" id="Coils"/>
    </source>
</evidence>
<evidence type="ECO:0000313" key="17">
    <source>
        <dbReference type="Proteomes" id="UP000886841"/>
    </source>
</evidence>
<comment type="function">
    <text evidence="13">Component of the F(0) channel, it forms part of the peripheral stalk, linking F(1) to F(0).</text>
</comment>
<dbReference type="Proteomes" id="UP000886841">
    <property type="component" value="Unassembled WGS sequence"/>
</dbReference>
<evidence type="ECO:0000256" key="6">
    <source>
        <dbReference type="ARBA" id="ARBA00022781"/>
    </source>
</evidence>
<keyword evidence="7 13" id="KW-1133">Transmembrane helix</keyword>
<dbReference type="InterPro" id="IPR005864">
    <property type="entry name" value="ATP_synth_F0_bsu_bac"/>
</dbReference>
<keyword evidence="6 13" id="KW-0375">Hydrogen ion transport</keyword>
<dbReference type="PANTHER" id="PTHR33445:SF1">
    <property type="entry name" value="ATP SYNTHASE SUBUNIT B"/>
    <property type="match status" value="1"/>
</dbReference>
<keyword evidence="15" id="KW-0175">Coiled coil</keyword>
<comment type="subunit">
    <text evidence="13">F-type ATPases have 2 components, F(1) - the catalytic core - and F(0) - the membrane proton channel. F(1) has five subunits: alpha(3), beta(3), gamma(1), delta(1), epsilon(1). F(0) has three main subunits: a(1), b(2) and c(10-14). The alpha and beta chains form an alternating ring which encloses part of the gamma chain. F(1) is attached to F(0) by a central stalk formed by the gamma and epsilon chains, while a peripheral stalk is formed by the delta and b chains.</text>
</comment>
<evidence type="ECO:0000256" key="9">
    <source>
        <dbReference type="ARBA" id="ARBA00023136"/>
    </source>
</evidence>
<evidence type="ECO:0000313" key="16">
    <source>
        <dbReference type="EMBL" id="HIR93020.1"/>
    </source>
</evidence>
<evidence type="ECO:0000256" key="3">
    <source>
        <dbReference type="ARBA" id="ARBA00022475"/>
    </source>
</evidence>
<comment type="function">
    <text evidence="11 13">F(1)F(0) ATP synthase produces ATP from ADP in the presence of a proton or sodium gradient. F-type ATPases consist of two structural domains, F(1) containing the extramembraneous catalytic core and F(0) containing the membrane proton channel, linked together by a central stalk and a peripheral stalk. During catalysis, ATP synthesis in the catalytic domain of F(1) is coupled via a rotary mechanism of the central stalk subunits to proton translocation.</text>
</comment>
<evidence type="ECO:0000256" key="13">
    <source>
        <dbReference type="HAMAP-Rule" id="MF_01398"/>
    </source>
</evidence>
<protein>
    <recommendedName>
        <fullName evidence="13">ATP synthase subunit b</fullName>
    </recommendedName>
    <alternativeName>
        <fullName evidence="13">ATP synthase F(0) sector subunit b</fullName>
    </alternativeName>
    <alternativeName>
        <fullName evidence="13">ATPase subunit I</fullName>
    </alternativeName>
    <alternativeName>
        <fullName evidence="13">F-type ATPase subunit b</fullName>
        <shortName evidence="13">F-ATPase subunit b</shortName>
    </alternativeName>
</protein>
<dbReference type="GO" id="GO:0005886">
    <property type="term" value="C:plasma membrane"/>
    <property type="evidence" value="ECO:0007669"/>
    <property type="project" value="UniProtKB-SubCell"/>
</dbReference>
<evidence type="ECO:0000256" key="1">
    <source>
        <dbReference type="ARBA" id="ARBA00005513"/>
    </source>
</evidence>
<keyword evidence="10 13" id="KW-0066">ATP synthesis</keyword>
<dbReference type="EMBL" id="DVHU01000059">
    <property type="protein sequence ID" value="HIR93020.1"/>
    <property type="molecule type" value="Genomic_DNA"/>
</dbReference>
<evidence type="ECO:0000256" key="10">
    <source>
        <dbReference type="ARBA" id="ARBA00023310"/>
    </source>
</evidence>
<evidence type="ECO:0000256" key="7">
    <source>
        <dbReference type="ARBA" id="ARBA00022989"/>
    </source>
</evidence>
<reference evidence="16" key="2">
    <citation type="journal article" date="2021" name="PeerJ">
        <title>Extensive microbial diversity within the chicken gut microbiome revealed by metagenomics and culture.</title>
        <authorList>
            <person name="Gilroy R."/>
            <person name="Ravi A."/>
            <person name="Getino M."/>
            <person name="Pursley I."/>
            <person name="Horton D.L."/>
            <person name="Alikhan N.F."/>
            <person name="Baker D."/>
            <person name="Gharbi K."/>
            <person name="Hall N."/>
            <person name="Watson M."/>
            <person name="Adriaenssens E.M."/>
            <person name="Foster-Nyarko E."/>
            <person name="Jarju S."/>
            <person name="Secka A."/>
            <person name="Antonio M."/>
            <person name="Oren A."/>
            <person name="Chaudhuri R.R."/>
            <person name="La Ragione R."/>
            <person name="Hildebrand F."/>
            <person name="Pallen M.J."/>
        </authorList>
    </citation>
    <scope>NUCLEOTIDE SEQUENCE</scope>
    <source>
        <strain evidence="16">ChiSxjej1B13-7041</strain>
    </source>
</reference>
<name>A0A9D1EJB4_9FIRM</name>
<keyword evidence="3 13" id="KW-1003">Cell membrane</keyword>
<feature type="coiled-coil region" evidence="15">
    <location>
        <begin position="45"/>
        <end position="116"/>
    </location>
</feature>
<evidence type="ECO:0000256" key="5">
    <source>
        <dbReference type="ARBA" id="ARBA00022692"/>
    </source>
</evidence>
<comment type="caution">
    <text evidence="16">The sequence shown here is derived from an EMBL/GenBank/DDBJ whole genome shotgun (WGS) entry which is preliminary data.</text>
</comment>
<keyword evidence="4 13" id="KW-0138">CF(0)</keyword>
<dbReference type="NCBIfam" id="TIGR01144">
    <property type="entry name" value="ATP_synt_b"/>
    <property type="match status" value="1"/>
</dbReference>
<evidence type="ECO:0000256" key="8">
    <source>
        <dbReference type="ARBA" id="ARBA00023065"/>
    </source>
</evidence>
<evidence type="ECO:0000256" key="12">
    <source>
        <dbReference type="ARBA" id="ARBA00037847"/>
    </source>
</evidence>
<sequence length="165" mass="18452">MLKLDINLVFVLINLVVLYLLLKKFLIKPVLGIMEKREAMIRQGLEKAQTSQEEALALKEQYEQALQKAREEACSMAEESQKRVKAAQEEMMAQARREADQILAAARKTVEAEREQTAKELQGQIAQLAMLAARKAVGDQAGPRLDGQLYDQFLKGAGEAHDSGR</sequence>
<dbReference type="AlphaFoldDB" id="A0A9D1EJB4"/>
<dbReference type="InterPro" id="IPR028987">
    <property type="entry name" value="ATP_synth_B-like_membr_sf"/>
</dbReference>
<dbReference type="HAMAP" id="MF_01398">
    <property type="entry name" value="ATP_synth_b_bprime"/>
    <property type="match status" value="1"/>
</dbReference>
<comment type="similarity">
    <text evidence="1 13 14">Belongs to the ATPase B chain family.</text>
</comment>
<dbReference type="InterPro" id="IPR002146">
    <property type="entry name" value="ATP_synth_b/b'su_bac/chlpt"/>
</dbReference>
<evidence type="ECO:0000256" key="2">
    <source>
        <dbReference type="ARBA" id="ARBA00022448"/>
    </source>
</evidence>
<dbReference type="GO" id="GO:0046961">
    <property type="term" value="F:proton-transporting ATPase activity, rotational mechanism"/>
    <property type="evidence" value="ECO:0007669"/>
    <property type="project" value="TreeGrafter"/>
</dbReference>
<dbReference type="PANTHER" id="PTHR33445">
    <property type="entry name" value="ATP SYNTHASE SUBUNIT B', CHLOROPLASTIC"/>
    <property type="match status" value="1"/>
</dbReference>
<proteinExistence type="inferred from homology"/>
<dbReference type="SUPFAM" id="SSF81573">
    <property type="entry name" value="F1F0 ATP synthase subunit B, membrane domain"/>
    <property type="match status" value="1"/>
</dbReference>
<dbReference type="Pfam" id="PF00430">
    <property type="entry name" value="ATP-synt_B"/>
    <property type="match status" value="1"/>
</dbReference>
<dbReference type="GO" id="GO:0045259">
    <property type="term" value="C:proton-transporting ATP synthase complex"/>
    <property type="evidence" value="ECO:0007669"/>
    <property type="project" value="UniProtKB-KW"/>
</dbReference>
<gene>
    <name evidence="13 16" type="primary">atpF</name>
    <name evidence="16" type="ORF">IAB98_06345</name>
</gene>
<dbReference type="GO" id="GO:0012505">
    <property type="term" value="C:endomembrane system"/>
    <property type="evidence" value="ECO:0007669"/>
    <property type="project" value="UniProtKB-SubCell"/>
</dbReference>
<feature type="transmembrane region" description="Helical" evidence="13">
    <location>
        <begin position="6"/>
        <end position="27"/>
    </location>
</feature>
<evidence type="ECO:0000256" key="4">
    <source>
        <dbReference type="ARBA" id="ARBA00022547"/>
    </source>
</evidence>
<organism evidence="16 17">
    <name type="scientific">Candidatus Egerieimonas intestinavium</name>
    <dbReference type="NCBI Taxonomy" id="2840777"/>
    <lineage>
        <taxon>Bacteria</taxon>
        <taxon>Bacillati</taxon>
        <taxon>Bacillota</taxon>
        <taxon>Clostridia</taxon>
        <taxon>Lachnospirales</taxon>
        <taxon>Lachnospiraceae</taxon>
        <taxon>Lachnospiraceae incertae sedis</taxon>
        <taxon>Candidatus Egerieimonas</taxon>
    </lineage>
</organism>
<keyword evidence="5 13" id="KW-0812">Transmembrane</keyword>
<evidence type="ECO:0000256" key="11">
    <source>
        <dbReference type="ARBA" id="ARBA00025198"/>
    </source>
</evidence>
<keyword evidence="9 13" id="KW-0472">Membrane</keyword>